<evidence type="ECO:0000313" key="8">
    <source>
        <dbReference type="EMBL" id="CAF1360200.1"/>
    </source>
</evidence>
<dbReference type="OrthoDB" id="771136at2759"/>
<dbReference type="PANTHER" id="PTHR47966:SF51">
    <property type="entry name" value="BETA-SITE APP-CLEAVING ENZYME, ISOFORM A-RELATED"/>
    <property type="match status" value="1"/>
</dbReference>
<dbReference type="EMBL" id="CAJNOJ010000274">
    <property type="protein sequence ID" value="CAF1360200.1"/>
    <property type="molecule type" value="Genomic_DNA"/>
</dbReference>
<dbReference type="InterPro" id="IPR034164">
    <property type="entry name" value="Pepsin-like_dom"/>
</dbReference>
<reference evidence="8" key="1">
    <citation type="submission" date="2021-02" db="EMBL/GenBank/DDBJ databases">
        <authorList>
            <person name="Nowell W R."/>
        </authorList>
    </citation>
    <scope>NUCLEOTIDE SEQUENCE</scope>
</reference>
<keyword evidence="6" id="KW-1015">Disulfide bond</keyword>
<feature type="domain" description="Peptidase A1" evidence="7">
    <location>
        <begin position="104"/>
        <end position="424"/>
    </location>
</feature>
<name>A0A815HYI6_ADIRI</name>
<keyword evidence="3" id="KW-0064">Aspartyl protease</keyword>
<dbReference type="CDD" id="cd05471">
    <property type="entry name" value="pepsin_like"/>
    <property type="match status" value="1"/>
</dbReference>
<proteinExistence type="inferred from homology"/>
<keyword evidence="2" id="KW-0645">Protease</keyword>
<dbReference type="PROSITE" id="PS51767">
    <property type="entry name" value="PEPTIDASE_A1"/>
    <property type="match status" value="1"/>
</dbReference>
<comment type="similarity">
    <text evidence="1">Belongs to the peptidase A1 family.</text>
</comment>
<gene>
    <name evidence="8" type="ORF">EDS130_LOCUS33776</name>
</gene>
<dbReference type="InterPro" id="IPR033121">
    <property type="entry name" value="PEPTIDASE_A1"/>
</dbReference>
<evidence type="ECO:0000256" key="4">
    <source>
        <dbReference type="ARBA" id="ARBA00022801"/>
    </source>
</evidence>
<protein>
    <recommendedName>
        <fullName evidence="7">Peptidase A1 domain-containing protein</fullName>
    </recommendedName>
</protein>
<feature type="disulfide bond" evidence="6">
    <location>
        <begin position="135"/>
        <end position="139"/>
    </location>
</feature>
<keyword evidence="4" id="KW-0378">Hydrolase</keyword>
<accession>A0A815HYI6</accession>
<dbReference type="PANTHER" id="PTHR47966">
    <property type="entry name" value="BETA-SITE APP-CLEAVING ENZYME, ISOFORM A-RELATED"/>
    <property type="match status" value="1"/>
</dbReference>
<dbReference type="Gene3D" id="2.40.70.10">
    <property type="entry name" value="Acid Proteases"/>
    <property type="match status" value="2"/>
</dbReference>
<dbReference type="GO" id="GO:0006508">
    <property type="term" value="P:proteolysis"/>
    <property type="evidence" value="ECO:0007669"/>
    <property type="project" value="UniProtKB-KW"/>
</dbReference>
<dbReference type="AlphaFoldDB" id="A0A815HYI6"/>
<dbReference type="InterPro" id="IPR001461">
    <property type="entry name" value="Aspartic_peptidase_A1"/>
</dbReference>
<evidence type="ECO:0000256" key="5">
    <source>
        <dbReference type="PIRSR" id="PIRSR601461-1"/>
    </source>
</evidence>
<dbReference type="FunFam" id="2.40.70.10:FF:000115">
    <property type="entry name" value="Lysosomal aspartic protease"/>
    <property type="match status" value="1"/>
</dbReference>
<evidence type="ECO:0000313" key="9">
    <source>
        <dbReference type="Proteomes" id="UP000663852"/>
    </source>
</evidence>
<feature type="active site" evidence="5">
    <location>
        <position position="122"/>
    </location>
</feature>
<feature type="disulfide bond" evidence="6">
    <location>
        <begin position="343"/>
        <end position="382"/>
    </location>
</feature>
<dbReference type="GO" id="GO:0004190">
    <property type="term" value="F:aspartic-type endopeptidase activity"/>
    <property type="evidence" value="ECO:0007669"/>
    <property type="project" value="UniProtKB-KW"/>
</dbReference>
<dbReference type="PRINTS" id="PR00792">
    <property type="entry name" value="PEPSIN"/>
</dbReference>
<organism evidence="8 9">
    <name type="scientific">Adineta ricciae</name>
    <name type="common">Rotifer</name>
    <dbReference type="NCBI Taxonomy" id="249248"/>
    <lineage>
        <taxon>Eukaryota</taxon>
        <taxon>Metazoa</taxon>
        <taxon>Spiralia</taxon>
        <taxon>Gnathifera</taxon>
        <taxon>Rotifera</taxon>
        <taxon>Eurotatoria</taxon>
        <taxon>Bdelloidea</taxon>
        <taxon>Adinetida</taxon>
        <taxon>Adinetidae</taxon>
        <taxon>Adineta</taxon>
    </lineage>
</organism>
<dbReference type="Proteomes" id="UP000663852">
    <property type="component" value="Unassembled WGS sequence"/>
</dbReference>
<evidence type="ECO:0000256" key="2">
    <source>
        <dbReference type="ARBA" id="ARBA00022670"/>
    </source>
</evidence>
<feature type="active site" evidence="5">
    <location>
        <position position="307"/>
    </location>
</feature>
<sequence length="599" mass="63929">MPLLDRKIKVRNALLLQVYIRYSHLLRNIVEESNAANASGGSHTPEVRQKIKRIMMQHVKRKCGSGGKRYNKCPSINTTRKIKRSVTPTTANESLIDVQWGSYWMGLITIGTPGQSFYVDFDTGSGDLWVPAAQCNHSCGGNHTFISGSSSTFKSLNKTFYILYGDGSYVNGSWANETVNIAGISIAKQSFAMATSAVGMSSRASDGLLGMSYQSIATGGENPVVWSMYLAGELSLPIFGFWFGPISTGSDTGELILGGYDTTKYTGSFTYANVNVKGYWEFVADSVSLTVGSTTTTVATSINAILDTGTTVAIAAPPTYANAIYSALGATYNSSIGWYTVNCQTKPLSAFPNITITITSTSFVLTPLMYIQIAGGPSNYICYVVIQSITANDANSNPIWILGDFFMRHFYSVFDMQNNRVGLALSTSYGVVATPPSTLFQTTTTLYPPSSTNSASTTSAASTTTVATLPAQCYNYTTIADAARLTTQGSGNGCDSSVFNSVSGNVPSYVRFASPGGTQLATSAPNSGQGQVCGTLAAGWTNATYPTTLGQTINAFACFAYGGNACFGYVYWIKITKCNGYYVHGLYAPGACAYRYCTQ</sequence>
<evidence type="ECO:0000256" key="6">
    <source>
        <dbReference type="PIRSR" id="PIRSR601461-2"/>
    </source>
</evidence>
<dbReference type="SUPFAM" id="SSF50630">
    <property type="entry name" value="Acid proteases"/>
    <property type="match status" value="1"/>
</dbReference>
<dbReference type="InterPro" id="IPR021109">
    <property type="entry name" value="Peptidase_aspartic_dom_sf"/>
</dbReference>
<comment type="caution">
    <text evidence="8">The sequence shown here is derived from an EMBL/GenBank/DDBJ whole genome shotgun (WGS) entry which is preliminary data.</text>
</comment>
<evidence type="ECO:0000259" key="7">
    <source>
        <dbReference type="PROSITE" id="PS51767"/>
    </source>
</evidence>
<dbReference type="Pfam" id="PF00026">
    <property type="entry name" value="Asp"/>
    <property type="match status" value="1"/>
</dbReference>
<evidence type="ECO:0000256" key="1">
    <source>
        <dbReference type="ARBA" id="ARBA00007447"/>
    </source>
</evidence>
<evidence type="ECO:0000256" key="3">
    <source>
        <dbReference type="ARBA" id="ARBA00022750"/>
    </source>
</evidence>